<dbReference type="CDD" id="cd06261">
    <property type="entry name" value="TM_PBP2"/>
    <property type="match status" value="1"/>
</dbReference>
<dbReference type="PANTHER" id="PTHR30193">
    <property type="entry name" value="ABC TRANSPORTER PERMEASE PROTEIN"/>
    <property type="match status" value="1"/>
</dbReference>
<dbReference type="InterPro" id="IPR000515">
    <property type="entry name" value="MetI-like"/>
</dbReference>
<sequence>MSPTTTATAAPAATPDLEEASPPPAARPATRRAHDGALPRPGIGYLLPALAVFGVFALLPLIGVAALSFTSWNGLGNPAFNGLDNWQQLFANPATWSSLKVTLILTALGWLLQTPLALLLGVWAAGTQRLRAVFSALYFLPLLLSGAAVALVWKALLDPTFGLSGQLGSWFGSDGDFLSSPSGALACVLAVGAWQFVPFHMLMYQAAARNVPAQLYEAATLDGAGRVRQFFAITLPQLRNTVVTSSTLMVVGSMTTFETILILTNGGPGTATQILPFRMYQQAFMSFEMGPAAALATVLVLFGTGLSLLIVRFSGFTKMNSTLEGI</sequence>
<dbReference type="InterPro" id="IPR035906">
    <property type="entry name" value="MetI-like_sf"/>
</dbReference>
<protein>
    <submittedName>
        <fullName evidence="10">Sugar ABC transporter permease</fullName>
    </submittedName>
</protein>
<proteinExistence type="inferred from homology"/>
<dbReference type="SUPFAM" id="SSF161098">
    <property type="entry name" value="MetI-like"/>
    <property type="match status" value="1"/>
</dbReference>
<keyword evidence="2 7" id="KW-0813">Transport</keyword>
<evidence type="ECO:0000256" key="7">
    <source>
        <dbReference type="RuleBase" id="RU363032"/>
    </source>
</evidence>
<feature type="transmembrane region" description="Helical" evidence="7">
    <location>
        <begin position="103"/>
        <end position="125"/>
    </location>
</feature>
<dbReference type="Proteomes" id="UP001354931">
    <property type="component" value="Unassembled WGS sequence"/>
</dbReference>
<keyword evidence="4 7" id="KW-0812">Transmembrane</keyword>
<evidence type="ECO:0000256" key="3">
    <source>
        <dbReference type="ARBA" id="ARBA00022475"/>
    </source>
</evidence>
<feature type="transmembrane region" description="Helical" evidence="7">
    <location>
        <begin position="45"/>
        <end position="69"/>
    </location>
</feature>
<comment type="similarity">
    <text evidence="7">Belongs to the binding-protein-dependent transport system permease family.</text>
</comment>
<keyword evidence="6 7" id="KW-0472">Membrane</keyword>
<feature type="compositionally biased region" description="Low complexity" evidence="8">
    <location>
        <begin position="1"/>
        <end position="15"/>
    </location>
</feature>
<name>A0ABU6F2I0_9ACTN</name>
<evidence type="ECO:0000256" key="1">
    <source>
        <dbReference type="ARBA" id="ARBA00004651"/>
    </source>
</evidence>
<keyword evidence="11" id="KW-1185">Reference proteome</keyword>
<feature type="domain" description="ABC transmembrane type-1" evidence="9">
    <location>
        <begin position="99"/>
        <end position="310"/>
    </location>
</feature>
<dbReference type="RefSeq" id="WP_326015995.1">
    <property type="nucleotide sequence ID" value="NZ_JAOZYC010000093.1"/>
</dbReference>
<dbReference type="PANTHER" id="PTHR30193:SF37">
    <property type="entry name" value="INNER MEMBRANE ABC TRANSPORTER PERMEASE PROTEIN YCJO"/>
    <property type="match status" value="1"/>
</dbReference>
<evidence type="ECO:0000256" key="5">
    <source>
        <dbReference type="ARBA" id="ARBA00022989"/>
    </source>
</evidence>
<feature type="region of interest" description="Disordered" evidence="8">
    <location>
        <begin position="1"/>
        <end position="33"/>
    </location>
</feature>
<evidence type="ECO:0000313" key="10">
    <source>
        <dbReference type="EMBL" id="MEB8338225.1"/>
    </source>
</evidence>
<keyword evidence="5 7" id="KW-1133">Transmembrane helix</keyword>
<dbReference type="EMBL" id="JAOZYC010000093">
    <property type="protein sequence ID" value="MEB8338225.1"/>
    <property type="molecule type" value="Genomic_DNA"/>
</dbReference>
<evidence type="ECO:0000256" key="2">
    <source>
        <dbReference type="ARBA" id="ARBA00022448"/>
    </source>
</evidence>
<evidence type="ECO:0000256" key="8">
    <source>
        <dbReference type="SAM" id="MobiDB-lite"/>
    </source>
</evidence>
<feature type="transmembrane region" description="Helical" evidence="7">
    <location>
        <begin position="292"/>
        <end position="313"/>
    </location>
</feature>
<accession>A0ABU6F2I0</accession>
<evidence type="ECO:0000313" key="11">
    <source>
        <dbReference type="Proteomes" id="UP001354931"/>
    </source>
</evidence>
<gene>
    <name evidence="10" type="ORF">OKJ99_12040</name>
</gene>
<reference evidence="10 11" key="1">
    <citation type="submission" date="2022-10" db="EMBL/GenBank/DDBJ databases">
        <authorList>
            <person name="Xie J."/>
            <person name="Shen N."/>
        </authorList>
    </citation>
    <scope>NUCLEOTIDE SEQUENCE [LARGE SCALE GENOMIC DNA]</scope>
    <source>
        <strain evidence="10 11">YIM65594</strain>
    </source>
</reference>
<evidence type="ECO:0000256" key="6">
    <source>
        <dbReference type="ARBA" id="ARBA00023136"/>
    </source>
</evidence>
<evidence type="ECO:0000259" key="9">
    <source>
        <dbReference type="PROSITE" id="PS50928"/>
    </source>
</evidence>
<keyword evidence="3" id="KW-1003">Cell membrane</keyword>
<dbReference type="PROSITE" id="PS50928">
    <property type="entry name" value="ABC_TM1"/>
    <property type="match status" value="1"/>
</dbReference>
<dbReference type="Pfam" id="PF00528">
    <property type="entry name" value="BPD_transp_1"/>
    <property type="match status" value="1"/>
</dbReference>
<comment type="subcellular location">
    <subcellularLocation>
        <location evidence="1 7">Cell membrane</location>
        <topology evidence="1 7">Multi-pass membrane protein</topology>
    </subcellularLocation>
</comment>
<evidence type="ECO:0000256" key="4">
    <source>
        <dbReference type="ARBA" id="ARBA00022692"/>
    </source>
</evidence>
<dbReference type="InterPro" id="IPR051393">
    <property type="entry name" value="ABC_transporter_permease"/>
</dbReference>
<comment type="caution">
    <text evidence="10">The sequence shown here is derived from an EMBL/GenBank/DDBJ whole genome shotgun (WGS) entry which is preliminary data.</text>
</comment>
<feature type="transmembrane region" description="Helical" evidence="7">
    <location>
        <begin position="137"/>
        <end position="157"/>
    </location>
</feature>
<dbReference type="Gene3D" id="1.10.3720.10">
    <property type="entry name" value="MetI-like"/>
    <property type="match status" value="1"/>
</dbReference>
<organism evidence="10 11">
    <name type="scientific">Streptomyces endophyticus</name>
    <dbReference type="NCBI Taxonomy" id="714166"/>
    <lineage>
        <taxon>Bacteria</taxon>
        <taxon>Bacillati</taxon>
        <taxon>Actinomycetota</taxon>
        <taxon>Actinomycetes</taxon>
        <taxon>Kitasatosporales</taxon>
        <taxon>Streptomycetaceae</taxon>
        <taxon>Streptomyces</taxon>
    </lineage>
</organism>
<feature type="transmembrane region" description="Helical" evidence="7">
    <location>
        <begin position="177"/>
        <end position="197"/>
    </location>
</feature>